<evidence type="ECO:0008006" key="3">
    <source>
        <dbReference type="Google" id="ProtNLM"/>
    </source>
</evidence>
<dbReference type="RefSeq" id="WP_176809435.1">
    <property type="nucleotide sequence ID" value="NZ_CP055306.1"/>
</dbReference>
<organism evidence="1 2">
    <name type="scientific">Mannheimia pernigra</name>
    <dbReference type="NCBI Taxonomy" id="111844"/>
    <lineage>
        <taxon>Bacteria</taxon>
        <taxon>Pseudomonadati</taxon>
        <taxon>Pseudomonadota</taxon>
        <taxon>Gammaproteobacteria</taxon>
        <taxon>Pasteurellales</taxon>
        <taxon>Pasteurellaceae</taxon>
        <taxon>Mannheimia</taxon>
    </lineage>
</organism>
<proteinExistence type="predicted"/>
<sequence length="213" mass="25039">MNVGYHRKKEMFNLIELEIMKNLNHLIQTNNSIKVEKIEVVFRNVISRLIDEIKSHELVFGYIAWLTVQDVLKELKNKQCQIVLQKEDFLHPDLTSSLSNKDKQCLRYLYDNLLCNLNTTQFSYKIKELSIDGILDLTPVTCFGYYNQKLRHYTPKMHNKFFIFAKIDKKINKIQPLKVWTGSANITHMSINALENDVIIDNEKIAGSLYERI</sequence>
<dbReference type="Proteomes" id="UP000509660">
    <property type="component" value="Chromosome"/>
</dbReference>
<dbReference type="AlphaFoldDB" id="A0A7D5HS40"/>
<protein>
    <recommendedName>
        <fullName evidence="3">Phospholipase D-like domain-containing protein</fullName>
    </recommendedName>
</protein>
<keyword evidence="2" id="KW-1185">Reference proteome</keyword>
<dbReference type="EMBL" id="CP055306">
    <property type="protein sequence ID" value="QLB39749.1"/>
    <property type="molecule type" value="Genomic_DNA"/>
</dbReference>
<reference evidence="1 2" key="1">
    <citation type="submission" date="2020-06" db="EMBL/GenBank/DDBJ databases">
        <title>Mannheimia pernigra sp. nov. isolated from bovine respiratory tract.</title>
        <authorList>
            <person name="Kuhnert P."/>
            <person name="Akarsu-Egger H."/>
        </authorList>
    </citation>
    <scope>NUCLEOTIDE SEQUENCE [LARGE SCALE GENOMIC DNA]</scope>
    <source>
        <strain evidence="1 2">BNO311</strain>
    </source>
</reference>
<dbReference type="SUPFAM" id="SSF56024">
    <property type="entry name" value="Phospholipase D/nuclease"/>
    <property type="match status" value="1"/>
</dbReference>
<gene>
    <name evidence="1" type="ORF">HV559_02010</name>
</gene>
<evidence type="ECO:0000313" key="2">
    <source>
        <dbReference type="Proteomes" id="UP000509660"/>
    </source>
</evidence>
<name>A0A7D5HS40_9PAST</name>
<dbReference type="Gene3D" id="3.30.870.10">
    <property type="entry name" value="Endonuclease Chain A"/>
    <property type="match status" value="1"/>
</dbReference>
<evidence type="ECO:0000313" key="1">
    <source>
        <dbReference type="EMBL" id="QLB39749.1"/>
    </source>
</evidence>
<accession>A0A7D5HS40</accession>